<keyword evidence="4 10" id="KW-0808">Transferase</keyword>
<keyword evidence="15" id="KW-1185">Reference proteome</keyword>
<evidence type="ECO:0000256" key="5">
    <source>
        <dbReference type="ARBA" id="ARBA00022694"/>
    </source>
</evidence>
<keyword evidence="6 10" id="KW-0547">Nucleotide-binding</keyword>
<dbReference type="HAMAP" id="MF_00185">
    <property type="entry name" value="IPP_trans"/>
    <property type="match status" value="1"/>
</dbReference>
<evidence type="ECO:0000256" key="2">
    <source>
        <dbReference type="ARBA" id="ARBA00003213"/>
    </source>
</evidence>
<feature type="site" description="Interaction with substrate tRNA" evidence="10">
    <location>
        <position position="149"/>
    </location>
</feature>
<dbReference type="GO" id="GO:0005524">
    <property type="term" value="F:ATP binding"/>
    <property type="evidence" value="ECO:0007669"/>
    <property type="project" value="UniProtKB-UniRule"/>
</dbReference>
<feature type="binding site" evidence="10">
    <location>
        <begin position="40"/>
        <end position="47"/>
    </location>
    <ligand>
        <name>ATP</name>
        <dbReference type="ChEBI" id="CHEBI:30616"/>
    </ligand>
</feature>
<gene>
    <name evidence="10 14" type="primary">miaA</name>
    <name evidence="14" type="ORF">ROE7235_01982</name>
</gene>
<proteinExistence type="inferred from homology"/>
<evidence type="ECO:0000256" key="9">
    <source>
        <dbReference type="ARBA" id="ARBA00049563"/>
    </source>
</evidence>
<evidence type="ECO:0000313" key="15">
    <source>
        <dbReference type="Proteomes" id="UP000272908"/>
    </source>
</evidence>
<dbReference type="GO" id="GO:0006400">
    <property type="term" value="P:tRNA modification"/>
    <property type="evidence" value="ECO:0007669"/>
    <property type="project" value="TreeGrafter"/>
</dbReference>
<dbReference type="GO" id="GO:0052381">
    <property type="term" value="F:tRNA dimethylallyltransferase activity"/>
    <property type="evidence" value="ECO:0007669"/>
    <property type="project" value="UniProtKB-UniRule"/>
</dbReference>
<dbReference type="InterPro" id="IPR039657">
    <property type="entry name" value="Dimethylallyltransferase"/>
</dbReference>
<keyword evidence="7 10" id="KW-0067">ATP-binding</keyword>
<evidence type="ECO:0000256" key="1">
    <source>
        <dbReference type="ARBA" id="ARBA00001946"/>
    </source>
</evidence>
<evidence type="ECO:0000256" key="8">
    <source>
        <dbReference type="ARBA" id="ARBA00022842"/>
    </source>
</evidence>
<sequence length="312" mass="33637">MSENGTRFNVKAKVMPEIADALSRLLGDPPQPDSPVLLAGPTASGKSGLALELARRQGRAVVNADALQVYDMWRILTARPDAQDCAAAPHFLYGTVGAGAEWSVGHWLRAMRSILADHPNAVVVGGTGLYFRALTEGLAEIPPTPADVRAEADALVAGDGIAPLLGGLDPDTRARIDMQNPARVQRAWEVQRATGQGLAAWQDATPPPLLPLEHATAYLMLPTPEWSASRIASRFEQMIAQGALDEARAVLPHWAPRAPWAKAIGAPELIAHLQGHISLSEATNAATLATRQYAKRQRTWFRARMSGWERLL</sequence>
<comment type="function">
    <text evidence="2 10 12">Catalyzes the transfer of a dimethylallyl group onto the adenine at position 37 in tRNAs that read codons beginning with uridine, leading to the formation of N6-(dimethylallyl)adenosine (i(6)A).</text>
</comment>
<dbReference type="SUPFAM" id="SSF52540">
    <property type="entry name" value="P-loop containing nucleoside triphosphate hydrolases"/>
    <property type="match status" value="1"/>
</dbReference>
<dbReference type="NCBIfam" id="TIGR00174">
    <property type="entry name" value="miaA"/>
    <property type="match status" value="1"/>
</dbReference>
<dbReference type="Gene3D" id="1.10.20.140">
    <property type="match status" value="1"/>
</dbReference>
<evidence type="ECO:0000256" key="10">
    <source>
        <dbReference type="HAMAP-Rule" id="MF_00185"/>
    </source>
</evidence>
<dbReference type="Pfam" id="PF01715">
    <property type="entry name" value="IPPT"/>
    <property type="match status" value="1"/>
</dbReference>
<evidence type="ECO:0000256" key="13">
    <source>
        <dbReference type="RuleBase" id="RU003785"/>
    </source>
</evidence>
<feature type="binding site" evidence="10">
    <location>
        <begin position="42"/>
        <end position="47"/>
    </location>
    <ligand>
        <name>substrate</name>
    </ligand>
</feature>
<dbReference type="Proteomes" id="UP000272908">
    <property type="component" value="Unassembled WGS sequence"/>
</dbReference>
<organism evidence="14 15">
    <name type="scientific">Roseinatronobacter ekhonensis</name>
    <dbReference type="NCBI Taxonomy" id="254356"/>
    <lineage>
        <taxon>Bacteria</taxon>
        <taxon>Pseudomonadati</taxon>
        <taxon>Pseudomonadota</taxon>
        <taxon>Alphaproteobacteria</taxon>
        <taxon>Rhodobacterales</taxon>
        <taxon>Paracoccaceae</taxon>
        <taxon>Roseinatronobacter</taxon>
    </lineage>
</organism>
<dbReference type="Gene3D" id="3.40.50.300">
    <property type="entry name" value="P-loop containing nucleotide triphosphate hydrolases"/>
    <property type="match status" value="1"/>
</dbReference>
<dbReference type="PANTHER" id="PTHR11088:SF60">
    <property type="entry name" value="TRNA DIMETHYLALLYLTRANSFERASE"/>
    <property type="match status" value="1"/>
</dbReference>
<reference evidence="15" key="1">
    <citation type="submission" date="2018-08" db="EMBL/GenBank/DDBJ databases">
        <authorList>
            <person name="Rodrigo-Torres L."/>
            <person name="Arahal R. D."/>
            <person name="Lucena T."/>
        </authorList>
    </citation>
    <scope>NUCLEOTIDE SEQUENCE [LARGE SCALE GENOMIC DNA]</scope>
    <source>
        <strain evidence="15">CECT 7235</strain>
    </source>
</reference>
<keyword evidence="5 10" id="KW-0819">tRNA processing</keyword>
<dbReference type="InterPro" id="IPR027417">
    <property type="entry name" value="P-loop_NTPase"/>
</dbReference>
<evidence type="ECO:0000313" key="14">
    <source>
        <dbReference type="EMBL" id="SUZ32227.1"/>
    </source>
</evidence>
<comment type="subunit">
    <text evidence="10">Monomer.</text>
</comment>
<evidence type="ECO:0000256" key="7">
    <source>
        <dbReference type="ARBA" id="ARBA00022840"/>
    </source>
</evidence>
<dbReference type="PANTHER" id="PTHR11088">
    <property type="entry name" value="TRNA DIMETHYLALLYLTRANSFERASE"/>
    <property type="match status" value="1"/>
</dbReference>
<dbReference type="AlphaFoldDB" id="A0A3B0MMG2"/>
<comment type="similarity">
    <text evidence="3 10 13">Belongs to the IPP transferase family.</text>
</comment>
<protein>
    <recommendedName>
        <fullName evidence="10">tRNA dimethylallyltransferase</fullName>
        <ecNumber evidence="10">2.5.1.75</ecNumber>
    </recommendedName>
    <alternativeName>
        <fullName evidence="10">Dimethylallyl diphosphate:tRNA dimethylallyltransferase</fullName>
        <shortName evidence="10">DMAPP:tRNA dimethylallyltransferase</shortName>
        <shortName evidence="10">DMATase</shortName>
    </alternativeName>
    <alternativeName>
        <fullName evidence="10">Isopentenyl-diphosphate:tRNA isopentenyltransferase</fullName>
        <shortName evidence="10">IPP transferase</shortName>
        <shortName evidence="10">IPPT</shortName>
        <shortName evidence="10">IPTase</shortName>
    </alternativeName>
</protein>
<name>A0A3B0MMG2_9RHOB</name>
<evidence type="ECO:0000256" key="3">
    <source>
        <dbReference type="ARBA" id="ARBA00005842"/>
    </source>
</evidence>
<comment type="catalytic activity">
    <reaction evidence="9 10 11">
        <text>adenosine(37) in tRNA + dimethylallyl diphosphate = N(6)-dimethylallyladenosine(37) in tRNA + diphosphate</text>
        <dbReference type="Rhea" id="RHEA:26482"/>
        <dbReference type="Rhea" id="RHEA-COMP:10162"/>
        <dbReference type="Rhea" id="RHEA-COMP:10375"/>
        <dbReference type="ChEBI" id="CHEBI:33019"/>
        <dbReference type="ChEBI" id="CHEBI:57623"/>
        <dbReference type="ChEBI" id="CHEBI:74411"/>
        <dbReference type="ChEBI" id="CHEBI:74415"/>
        <dbReference type="EC" id="2.5.1.75"/>
    </reaction>
</comment>
<evidence type="ECO:0000256" key="12">
    <source>
        <dbReference type="RuleBase" id="RU003784"/>
    </source>
</evidence>
<comment type="caution">
    <text evidence="10">Lacks conserved residue(s) required for the propagation of feature annotation.</text>
</comment>
<dbReference type="EMBL" id="UIHC01000017">
    <property type="protein sequence ID" value="SUZ32227.1"/>
    <property type="molecule type" value="Genomic_DNA"/>
</dbReference>
<evidence type="ECO:0000256" key="11">
    <source>
        <dbReference type="RuleBase" id="RU003783"/>
    </source>
</evidence>
<keyword evidence="8 10" id="KW-0460">Magnesium</keyword>
<dbReference type="EC" id="2.5.1.75" evidence="10"/>
<accession>A0A3B0MMG2</accession>
<evidence type="ECO:0000256" key="4">
    <source>
        <dbReference type="ARBA" id="ARBA00022679"/>
    </source>
</evidence>
<comment type="cofactor">
    <cofactor evidence="1 10">
        <name>Mg(2+)</name>
        <dbReference type="ChEBI" id="CHEBI:18420"/>
    </cofactor>
</comment>
<evidence type="ECO:0000256" key="6">
    <source>
        <dbReference type="ARBA" id="ARBA00022741"/>
    </source>
</evidence>
<dbReference type="InterPro" id="IPR018022">
    <property type="entry name" value="IPT"/>
</dbReference>
<feature type="site" description="Interaction with substrate tRNA" evidence="10">
    <location>
        <position position="127"/>
    </location>
</feature>
<dbReference type="OrthoDB" id="9776390at2"/>